<sequence length="95" mass="11549">MYNALALPELLEIIFAFLSRKDLYRSCTRVNHQWNAVSKLIIQKKRKAEFISIPSIRDNIIFHLYDNCIDYRETFHEYINYFKTSWIELLRPDSF</sequence>
<dbReference type="EMBL" id="CAJVPQ010002435">
    <property type="protein sequence ID" value="CAG8597038.1"/>
    <property type="molecule type" value="Genomic_DNA"/>
</dbReference>
<evidence type="ECO:0000313" key="2">
    <source>
        <dbReference type="Proteomes" id="UP000789570"/>
    </source>
</evidence>
<dbReference type="SUPFAM" id="SSF81383">
    <property type="entry name" value="F-box domain"/>
    <property type="match status" value="1"/>
</dbReference>
<dbReference type="AlphaFoldDB" id="A0A9N9CFH0"/>
<evidence type="ECO:0000313" key="1">
    <source>
        <dbReference type="EMBL" id="CAG8597038.1"/>
    </source>
</evidence>
<keyword evidence="2" id="KW-1185">Reference proteome</keyword>
<comment type="caution">
    <text evidence="1">The sequence shown here is derived from an EMBL/GenBank/DDBJ whole genome shotgun (WGS) entry which is preliminary data.</text>
</comment>
<accession>A0A9N9CFH0</accession>
<organism evidence="1 2">
    <name type="scientific">Funneliformis caledonium</name>
    <dbReference type="NCBI Taxonomy" id="1117310"/>
    <lineage>
        <taxon>Eukaryota</taxon>
        <taxon>Fungi</taxon>
        <taxon>Fungi incertae sedis</taxon>
        <taxon>Mucoromycota</taxon>
        <taxon>Glomeromycotina</taxon>
        <taxon>Glomeromycetes</taxon>
        <taxon>Glomerales</taxon>
        <taxon>Glomeraceae</taxon>
        <taxon>Funneliformis</taxon>
    </lineage>
</organism>
<dbReference type="Proteomes" id="UP000789570">
    <property type="component" value="Unassembled WGS sequence"/>
</dbReference>
<dbReference type="InterPro" id="IPR036047">
    <property type="entry name" value="F-box-like_dom_sf"/>
</dbReference>
<proteinExistence type="predicted"/>
<reference evidence="1" key="1">
    <citation type="submission" date="2021-06" db="EMBL/GenBank/DDBJ databases">
        <authorList>
            <person name="Kallberg Y."/>
            <person name="Tangrot J."/>
            <person name="Rosling A."/>
        </authorList>
    </citation>
    <scope>NUCLEOTIDE SEQUENCE</scope>
    <source>
        <strain evidence="1">UK204</strain>
    </source>
</reference>
<gene>
    <name evidence="1" type="ORF">FCALED_LOCUS8399</name>
</gene>
<protein>
    <submittedName>
        <fullName evidence="1">15680_t:CDS:1</fullName>
    </submittedName>
</protein>
<name>A0A9N9CFH0_9GLOM</name>